<dbReference type="Gene3D" id="3.40.640.10">
    <property type="entry name" value="Type I PLP-dependent aspartate aminotransferase-like (Major domain)"/>
    <property type="match status" value="1"/>
</dbReference>
<evidence type="ECO:0000313" key="7">
    <source>
        <dbReference type="Proteomes" id="UP000199215"/>
    </source>
</evidence>
<dbReference type="OrthoDB" id="39225at2157"/>
<evidence type="ECO:0000313" key="6">
    <source>
        <dbReference type="EMBL" id="SEH37767.1"/>
    </source>
</evidence>
<dbReference type="Proteomes" id="UP000199215">
    <property type="component" value="Unassembled WGS sequence"/>
</dbReference>
<dbReference type="PANTHER" id="PTHR42885:SF1">
    <property type="entry name" value="THREONINE-PHOSPHATE DECARBOXYLASE"/>
    <property type="match status" value="1"/>
</dbReference>
<keyword evidence="3" id="KW-0808">Transferase</keyword>
<evidence type="ECO:0000256" key="4">
    <source>
        <dbReference type="SAM" id="MobiDB-lite"/>
    </source>
</evidence>
<dbReference type="Gene3D" id="3.90.1150.10">
    <property type="entry name" value="Aspartate Aminotransferase, domain 1"/>
    <property type="match status" value="1"/>
</dbReference>
<dbReference type="Pfam" id="PF00155">
    <property type="entry name" value="Aminotran_1_2"/>
    <property type="match status" value="1"/>
</dbReference>
<dbReference type="InterPro" id="IPR004839">
    <property type="entry name" value="Aminotransferase_I/II_large"/>
</dbReference>
<dbReference type="SUPFAM" id="SSF53383">
    <property type="entry name" value="PLP-dependent transferases"/>
    <property type="match status" value="1"/>
</dbReference>
<keyword evidence="2" id="KW-0663">Pyridoxal phosphate</keyword>
<dbReference type="InterPro" id="IPR015422">
    <property type="entry name" value="PyrdxlP-dep_Trfase_small"/>
</dbReference>
<dbReference type="GO" id="GO:0008483">
    <property type="term" value="F:transaminase activity"/>
    <property type="evidence" value="ECO:0007669"/>
    <property type="project" value="UniProtKB-KW"/>
</dbReference>
<evidence type="ECO:0000256" key="2">
    <source>
        <dbReference type="ARBA" id="ARBA00022898"/>
    </source>
</evidence>
<dbReference type="CDD" id="cd00609">
    <property type="entry name" value="AAT_like"/>
    <property type="match status" value="1"/>
</dbReference>
<dbReference type="InterPro" id="IPR004838">
    <property type="entry name" value="NHTrfase_class1_PyrdxlP-BS"/>
</dbReference>
<dbReference type="STRING" id="1267564.SAMN05192561_101260"/>
<protein>
    <recommendedName>
        <fullName evidence="3">Aminotransferase</fullName>
        <ecNumber evidence="3">2.6.1.-</ecNumber>
    </recommendedName>
</protein>
<gene>
    <name evidence="6" type="ORF">SAMN05192561_101260</name>
</gene>
<comment type="cofactor">
    <cofactor evidence="1 3">
        <name>pyridoxal 5'-phosphate</name>
        <dbReference type="ChEBI" id="CHEBI:597326"/>
    </cofactor>
</comment>
<feature type="region of interest" description="Disordered" evidence="4">
    <location>
        <begin position="1"/>
        <end position="37"/>
    </location>
</feature>
<evidence type="ECO:0000259" key="5">
    <source>
        <dbReference type="Pfam" id="PF00155"/>
    </source>
</evidence>
<keyword evidence="7" id="KW-1185">Reference proteome</keyword>
<accession>A0A1H6HUR4</accession>
<dbReference type="PANTHER" id="PTHR42885">
    <property type="entry name" value="HISTIDINOL-PHOSPHATE AMINOTRANSFERASE-RELATED"/>
    <property type="match status" value="1"/>
</dbReference>
<feature type="compositionally biased region" description="Basic and acidic residues" evidence="4">
    <location>
        <begin position="1"/>
        <end position="13"/>
    </location>
</feature>
<reference evidence="6 7" key="1">
    <citation type="submission" date="2016-10" db="EMBL/GenBank/DDBJ databases">
        <authorList>
            <person name="de Groot N.N."/>
        </authorList>
    </citation>
    <scope>NUCLEOTIDE SEQUENCE [LARGE SCALE GENOMIC DNA]</scope>
    <source>
        <strain evidence="6 7">IBRC-M10418</strain>
    </source>
</reference>
<organism evidence="6 7">
    <name type="scientific">Halopenitus malekzadehii</name>
    <dbReference type="NCBI Taxonomy" id="1267564"/>
    <lineage>
        <taxon>Archaea</taxon>
        <taxon>Methanobacteriati</taxon>
        <taxon>Methanobacteriota</taxon>
        <taxon>Stenosarchaea group</taxon>
        <taxon>Halobacteria</taxon>
        <taxon>Halobacteriales</taxon>
        <taxon>Haloferacaceae</taxon>
        <taxon>Halopenitus</taxon>
    </lineage>
</organism>
<evidence type="ECO:0000256" key="3">
    <source>
        <dbReference type="RuleBase" id="RU000481"/>
    </source>
</evidence>
<dbReference type="AlphaFoldDB" id="A0A1H6HUR4"/>
<keyword evidence="3" id="KW-0032">Aminotransferase</keyword>
<comment type="similarity">
    <text evidence="3">Belongs to the class-I pyridoxal-phosphate-dependent aminotransferase family.</text>
</comment>
<dbReference type="PROSITE" id="PS00105">
    <property type="entry name" value="AA_TRANSFER_CLASS_1"/>
    <property type="match status" value="1"/>
</dbReference>
<dbReference type="InterPro" id="IPR015424">
    <property type="entry name" value="PyrdxlP-dep_Trfase"/>
</dbReference>
<dbReference type="InterPro" id="IPR015421">
    <property type="entry name" value="PyrdxlP-dep_Trfase_major"/>
</dbReference>
<dbReference type="RefSeq" id="WP_092813220.1">
    <property type="nucleotide sequence ID" value="NZ_FNWU01000001.1"/>
</dbReference>
<dbReference type="GO" id="GO:0030170">
    <property type="term" value="F:pyridoxal phosphate binding"/>
    <property type="evidence" value="ECO:0007669"/>
    <property type="project" value="InterPro"/>
</dbReference>
<dbReference type="EMBL" id="FNWU01000001">
    <property type="protein sequence ID" value="SEH37767.1"/>
    <property type="molecule type" value="Genomic_DNA"/>
</dbReference>
<proteinExistence type="inferred from homology"/>
<evidence type="ECO:0000256" key="1">
    <source>
        <dbReference type="ARBA" id="ARBA00001933"/>
    </source>
</evidence>
<feature type="domain" description="Aminotransferase class I/classII large" evidence="5">
    <location>
        <begin position="43"/>
        <end position="336"/>
    </location>
</feature>
<name>A0A1H6HUR4_9EURY</name>
<dbReference type="EC" id="2.6.1.-" evidence="3"/>
<sequence>MDRDALTRTDRVPHGGTNDRSVVDFSANTNPESPAGVTPVYDAARAAARRYPSDGYAEFRTAAGEYLDCDSQQVVPTAGALAGIRLVCAIAVDPGDRVLLPEPSFGEYAREVRLQGGTPEFVPHDTIFEADPTGYALAIVCTPNNPTGELPGRCEREAFAARCRSADTPLLVDEAFLDFTDASSLGSQSGVIVARSLTKVFGLPGLRAGFLVATDEWREALETARPAWGLATPAAAVGAHCLECTDFLDRTRERVASERDRMADRLGSRFTVHPSDAPFLLVDVSSADDVGVDALLETAREAGYAIRDARTFRTLESHVRIAVRRPAENDGLLEALDV</sequence>